<evidence type="ECO:0000313" key="2">
    <source>
        <dbReference type="EMBL" id="EAS66258.1"/>
    </source>
</evidence>
<dbReference type="SMART" id="SM00530">
    <property type="entry name" value="HTH_XRE"/>
    <property type="match status" value="1"/>
</dbReference>
<organism evidence="2 3">
    <name type="scientific">Photobacterium angustum (strain S14 / CCUG 15956)</name>
    <name type="common">Vibrio sp. (strain S14 / CCUG 15956)</name>
    <dbReference type="NCBI Taxonomy" id="314292"/>
    <lineage>
        <taxon>Bacteria</taxon>
        <taxon>Pseudomonadati</taxon>
        <taxon>Pseudomonadota</taxon>
        <taxon>Gammaproteobacteria</taxon>
        <taxon>Vibrionales</taxon>
        <taxon>Vibrionaceae</taxon>
        <taxon>Photobacterium</taxon>
    </lineage>
</organism>
<dbReference type="PANTHER" id="PTHR35010:SF2">
    <property type="entry name" value="BLL4672 PROTEIN"/>
    <property type="match status" value="1"/>
</dbReference>
<dbReference type="HOGENOM" id="CLU_057862_2_1_6"/>
<dbReference type="SUPFAM" id="SSF47413">
    <property type="entry name" value="lambda repressor-like DNA-binding domains"/>
    <property type="match status" value="1"/>
</dbReference>
<protein>
    <recommendedName>
        <fullName evidence="1">HTH cro/C1-type domain-containing protein</fullName>
    </recommendedName>
</protein>
<dbReference type="Gene3D" id="3.30.450.180">
    <property type="match status" value="1"/>
</dbReference>
<proteinExistence type="predicted"/>
<dbReference type="InterPro" id="IPR041413">
    <property type="entry name" value="MLTR_LBD"/>
</dbReference>
<dbReference type="EMBL" id="AAOJ01000001">
    <property type="protein sequence ID" value="EAS66258.1"/>
    <property type="molecule type" value="Genomic_DNA"/>
</dbReference>
<dbReference type="InterPro" id="IPR001387">
    <property type="entry name" value="Cro/C1-type_HTH"/>
</dbReference>
<dbReference type="CDD" id="cd00093">
    <property type="entry name" value="HTH_XRE"/>
    <property type="match status" value="1"/>
</dbReference>
<dbReference type="eggNOG" id="COG1396">
    <property type="taxonomic scope" value="Bacteria"/>
</dbReference>
<sequence>MIDQNNLTLLGKFLRSKRESVSPESIGLQKTIRPRTKGLRRDDVAFMSGISSIWYSKIERGQVSGISSQVLSAISQTLQLTKSENEYLFNLALVPLKDKKEPCCSISPHTSQLLLLLNPYPALLMNEYLDILSCNEAFNKMIGFSIDSLPAEEKNYLNLTISNSDWQRFLCLSDDRKLEEQIRRMAGFLRDTFARRTDDKELARRIDKFINVSPKFSQAWNDNAVNQLEELPYIYDHASLGLITLDKHLWWNFNGDSNSRLNIYHPQNDIDKKRMSDILNISN</sequence>
<gene>
    <name evidence="2" type="ORF">VAS14_13114</name>
</gene>
<dbReference type="AlphaFoldDB" id="Q1ZV02"/>
<dbReference type="Gene3D" id="1.10.260.40">
    <property type="entry name" value="lambda repressor-like DNA-binding domains"/>
    <property type="match status" value="1"/>
</dbReference>
<feature type="domain" description="HTH cro/C1-type" evidence="1">
    <location>
        <begin position="37"/>
        <end position="85"/>
    </location>
</feature>
<accession>Q1ZV02</accession>
<dbReference type="GO" id="GO:0003677">
    <property type="term" value="F:DNA binding"/>
    <property type="evidence" value="ECO:0007669"/>
    <property type="project" value="InterPro"/>
</dbReference>
<dbReference type="Proteomes" id="UP000001603">
    <property type="component" value="Unassembled WGS sequence"/>
</dbReference>
<evidence type="ECO:0000259" key="1">
    <source>
        <dbReference type="PROSITE" id="PS50943"/>
    </source>
</evidence>
<dbReference type="RefSeq" id="WP_005365665.1">
    <property type="nucleotide sequence ID" value="NZ_CH902599.1"/>
</dbReference>
<dbReference type="Pfam" id="PF17765">
    <property type="entry name" value="MLTR_LBD"/>
    <property type="match status" value="1"/>
</dbReference>
<comment type="caution">
    <text evidence="2">The sequence shown here is derived from an EMBL/GenBank/DDBJ whole genome shotgun (WGS) entry which is preliminary data.</text>
</comment>
<dbReference type="PROSITE" id="PS50943">
    <property type="entry name" value="HTH_CROC1"/>
    <property type="match status" value="1"/>
</dbReference>
<evidence type="ECO:0000313" key="3">
    <source>
        <dbReference type="Proteomes" id="UP000001603"/>
    </source>
</evidence>
<dbReference type="InterPro" id="IPR010982">
    <property type="entry name" value="Lambda_DNA-bd_dom_sf"/>
</dbReference>
<reference evidence="2 3" key="1">
    <citation type="journal article" date="2009" name="Proc. Natl. Acad. Sci. U.S.A.">
        <title>The genomic basis of trophic strategy in marine bacteria.</title>
        <authorList>
            <person name="Lauro F.M."/>
            <person name="McDougald D."/>
            <person name="Thomas T."/>
            <person name="Williams T.J."/>
            <person name="Egan S."/>
            <person name="Rice S."/>
            <person name="DeMaere M.Z."/>
            <person name="Ting L."/>
            <person name="Ertan H."/>
            <person name="Johnson J."/>
            <person name="Ferriera S."/>
            <person name="Lapidus A."/>
            <person name="Anderson I."/>
            <person name="Kyrpides N."/>
            <person name="Munk A.C."/>
            <person name="Detter C."/>
            <person name="Han C.S."/>
            <person name="Brown M.V."/>
            <person name="Robb F.T."/>
            <person name="Kjelleberg S."/>
            <person name="Cavicchioli R."/>
        </authorList>
    </citation>
    <scope>NUCLEOTIDE SEQUENCE [LARGE SCALE GENOMIC DNA]</scope>
    <source>
        <strain evidence="2 3">S14</strain>
    </source>
</reference>
<name>Q1ZV02_PHOAS</name>
<dbReference type="PANTHER" id="PTHR35010">
    <property type="entry name" value="BLL4672 PROTEIN-RELATED"/>
    <property type="match status" value="1"/>
</dbReference>